<dbReference type="SUPFAM" id="SSF53474">
    <property type="entry name" value="alpha/beta-Hydrolases"/>
    <property type="match status" value="1"/>
</dbReference>
<dbReference type="InterPro" id="IPR002182">
    <property type="entry name" value="NB-ARC"/>
</dbReference>
<dbReference type="Pfam" id="PF00931">
    <property type="entry name" value="NB-ARC"/>
    <property type="match status" value="1"/>
</dbReference>
<dbReference type="AlphaFoldDB" id="A0AAN6MYL2"/>
<dbReference type="PRINTS" id="PR00381">
    <property type="entry name" value="KINESINLIGHT"/>
</dbReference>
<dbReference type="Pfam" id="PF13424">
    <property type="entry name" value="TPR_12"/>
    <property type="match status" value="4"/>
</dbReference>
<dbReference type="EMBL" id="MU853901">
    <property type="protein sequence ID" value="KAK3935926.1"/>
    <property type="molecule type" value="Genomic_DNA"/>
</dbReference>
<dbReference type="SUPFAM" id="SSF48452">
    <property type="entry name" value="TPR-like"/>
    <property type="match status" value="1"/>
</dbReference>
<dbReference type="PANTHER" id="PTHR46082">
    <property type="entry name" value="ATP/GTP-BINDING PROTEIN-RELATED"/>
    <property type="match status" value="1"/>
</dbReference>
<accession>A0AAN6MYL2</accession>
<dbReference type="Gene3D" id="3.40.50.1820">
    <property type="entry name" value="alpha/beta hydrolase"/>
    <property type="match status" value="1"/>
</dbReference>
<reference evidence="3" key="1">
    <citation type="journal article" date="2023" name="Mol. Phylogenet. Evol.">
        <title>Genome-scale phylogeny and comparative genomics of the fungal order Sordariales.</title>
        <authorList>
            <person name="Hensen N."/>
            <person name="Bonometti L."/>
            <person name="Westerberg I."/>
            <person name="Brannstrom I.O."/>
            <person name="Guillou S."/>
            <person name="Cros-Aarteil S."/>
            <person name="Calhoun S."/>
            <person name="Haridas S."/>
            <person name="Kuo A."/>
            <person name="Mondo S."/>
            <person name="Pangilinan J."/>
            <person name="Riley R."/>
            <person name="LaButti K."/>
            <person name="Andreopoulos B."/>
            <person name="Lipzen A."/>
            <person name="Chen C."/>
            <person name="Yan M."/>
            <person name="Daum C."/>
            <person name="Ng V."/>
            <person name="Clum A."/>
            <person name="Steindorff A."/>
            <person name="Ohm R.A."/>
            <person name="Martin F."/>
            <person name="Silar P."/>
            <person name="Natvig D.O."/>
            <person name="Lalanne C."/>
            <person name="Gautier V."/>
            <person name="Ament-Velasquez S.L."/>
            <person name="Kruys A."/>
            <person name="Hutchinson M.I."/>
            <person name="Powell A.J."/>
            <person name="Barry K."/>
            <person name="Miller A.N."/>
            <person name="Grigoriev I.V."/>
            <person name="Debuchy R."/>
            <person name="Gladieux P."/>
            <person name="Hiltunen Thoren M."/>
            <person name="Johannesson H."/>
        </authorList>
    </citation>
    <scope>NUCLEOTIDE SEQUENCE [LARGE SCALE GENOMIC DNA]</scope>
    <source>
        <strain evidence="3">CBS 340.73</strain>
    </source>
</reference>
<evidence type="ECO:0000259" key="1">
    <source>
        <dbReference type="Pfam" id="PF00931"/>
    </source>
</evidence>
<dbReference type="InterPro" id="IPR053137">
    <property type="entry name" value="NLR-like"/>
</dbReference>
<keyword evidence="3" id="KW-1185">Reference proteome</keyword>
<protein>
    <submittedName>
        <fullName evidence="2">Kinesin light chain</fullName>
    </submittedName>
</protein>
<gene>
    <name evidence="2" type="ORF">QBC46DRAFT_40647</name>
</gene>
<dbReference type="InterPro" id="IPR027417">
    <property type="entry name" value="P-loop_NTPase"/>
</dbReference>
<name>A0AAN6MYL2_9PEZI</name>
<dbReference type="InterPro" id="IPR011990">
    <property type="entry name" value="TPR-like_helical_dom_sf"/>
</dbReference>
<dbReference type="InterPro" id="IPR019734">
    <property type="entry name" value="TPR_rpt"/>
</dbReference>
<dbReference type="Gene3D" id="1.25.40.10">
    <property type="entry name" value="Tetratricopeptide repeat domain"/>
    <property type="match status" value="3"/>
</dbReference>
<organism evidence="2 3">
    <name type="scientific">Diplogelasinospora grovesii</name>
    <dbReference type="NCBI Taxonomy" id="303347"/>
    <lineage>
        <taxon>Eukaryota</taxon>
        <taxon>Fungi</taxon>
        <taxon>Dikarya</taxon>
        <taxon>Ascomycota</taxon>
        <taxon>Pezizomycotina</taxon>
        <taxon>Sordariomycetes</taxon>
        <taxon>Sordariomycetidae</taxon>
        <taxon>Sordariales</taxon>
        <taxon>Diplogelasinosporaceae</taxon>
        <taxon>Diplogelasinospora</taxon>
    </lineage>
</organism>
<comment type="caution">
    <text evidence="2">The sequence shown here is derived from an EMBL/GenBank/DDBJ whole genome shotgun (WGS) entry which is preliminary data.</text>
</comment>
<dbReference type="SMART" id="SM00028">
    <property type="entry name" value="TPR"/>
    <property type="match status" value="9"/>
</dbReference>
<sequence>MLPEAVPEARIFTYDWDANFFENAPVQTLLGHADNLLALVLAESRGSEIRPIIFIASCFGGLVLAQALTRASEEGSAYRQILRFTVGVVFLATPFHGTDAKKQAQWQVVVGGIMEKQTSDQLVRDLNERSDHVYNRVKKFAEMANRDSVRLPIHCFYETKRTMMLRKLLSRGLAERFSTGFTHKILVKESSACIPGFPGQGLDATHSGMNKFESPGSSNFKLVKEAIKQLAKDAPTVLKRRENSAQEHHFVVAFGRNKDFVGRKEILSDLLKRIPPSRDEDDCQRTAIEGLGGVGKTQIALEAAFQVRGDCSVFWVPAVDATSFENAYRDIGRRLGIAGMDEDKADVKALVKAALSHESAGRWLLIVDNADDMELLFSATGTGLSDYLPFSRMGSILFTTRNHKVVVRLGIPERGIINTAEMSQEEATELLQRNLKESQTRDTKNTADLLDLLANLPLAIKQASAYMAKEQISTLEYLELFRSSDKDMIDLLSRNFEDRYRYQGIQNQYQGMQNAVATTWLISFRQISHDNPLAADYLRFMCFLAEKDIPESLLSPARNTQTVEAIGALKAYAFITQREGRDTFDVHRLVRLAMQNWLDKGGELEECITRAIQRLAEAFPFPEHENRDVWVKYLPHAQTALEFRKGSSDEETESYLLYNVAVSYHILGKYKEAEQMCRQTLELKEKVLGKEHPGTLSSMNNLAETLRHQGKYEEAGQMHRQTLELREKVLGKEHPDTLSSINNLANVLKEQGKDEEAGQMHRQTLELKEKVLGKEHPGTLISMNNLANVLKDQGRYKEAEQMCRQTLELTEKVLDKEHPITLSSMNNLAETLRHQGKYEEAGQMHRQTLELREKVLGKEHPDTLSSINNLANVLKEQGKDEEAGQMHRQTLELKEKVLGKEHPGTLISMNNLANVLKDQGRYKEAEQMCRQTLELTEKVLDKEHPITLSSMNNLAETLRHQGKYEEAGQMHRQTLELMEKVLGKEHPETLMSMNNLAAVLGNQGRYEEAEPIFRQTLELREKVLGKQHPNTVMSRDHLAICLRRKETGKGL</sequence>
<dbReference type="Proteomes" id="UP001303473">
    <property type="component" value="Unassembled WGS sequence"/>
</dbReference>
<dbReference type="Pfam" id="PF13374">
    <property type="entry name" value="TPR_10"/>
    <property type="match status" value="1"/>
</dbReference>
<dbReference type="SUPFAM" id="SSF52540">
    <property type="entry name" value="P-loop containing nucleoside triphosphate hydrolases"/>
    <property type="match status" value="1"/>
</dbReference>
<dbReference type="InterPro" id="IPR029058">
    <property type="entry name" value="AB_hydrolase_fold"/>
</dbReference>
<dbReference type="PANTHER" id="PTHR46082:SF6">
    <property type="entry name" value="AAA+ ATPASE DOMAIN-CONTAINING PROTEIN-RELATED"/>
    <property type="match status" value="1"/>
</dbReference>
<dbReference type="GO" id="GO:0043531">
    <property type="term" value="F:ADP binding"/>
    <property type="evidence" value="ECO:0007669"/>
    <property type="project" value="InterPro"/>
</dbReference>
<feature type="domain" description="NB-ARC" evidence="1">
    <location>
        <begin position="280"/>
        <end position="434"/>
    </location>
</feature>
<dbReference type="Gene3D" id="3.40.50.300">
    <property type="entry name" value="P-loop containing nucleotide triphosphate hydrolases"/>
    <property type="match status" value="1"/>
</dbReference>
<proteinExistence type="predicted"/>
<evidence type="ECO:0000313" key="2">
    <source>
        <dbReference type="EMBL" id="KAK3935926.1"/>
    </source>
</evidence>
<evidence type="ECO:0000313" key="3">
    <source>
        <dbReference type="Proteomes" id="UP001303473"/>
    </source>
</evidence>